<gene>
    <name evidence="6 8" type="primary">xseB</name>
    <name evidence="8" type="ORF">GWO12_03560</name>
</gene>
<evidence type="ECO:0000256" key="5">
    <source>
        <dbReference type="ARBA" id="ARBA00022839"/>
    </source>
</evidence>
<dbReference type="Pfam" id="PF02609">
    <property type="entry name" value="Exonuc_VII_S"/>
    <property type="match status" value="1"/>
</dbReference>
<evidence type="ECO:0000256" key="4">
    <source>
        <dbReference type="ARBA" id="ARBA00022801"/>
    </source>
</evidence>
<dbReference type="Gene3D" id="1.10.287.1040">
    <property type="entry name" value="Exonuclease VII, small subunit"/>
    <property type="match status" value="1"/>
</dbReference>
<comment type="function">
    <text evidence="6">Bidirectionally degrades single-stranded DNA into large acid-insoluble oligonucleotides, which are then degraded further into small acid-soluble oligonucleotides.</text>
</comment>
<comment type="catalytic activity">
    <reaction evidence="6">
        <text>Exonucleolytic cleavage in either 5'- to 3'- or 3'- to 5'-direction to yield nucleoside 5'-phosphates.</text>
        <dbReference type="EC" id="3.1.11.6"/>
    </reaction>
</comment>
<evidence type="ECO:0000313" key="8">
    <source>
        <dbReference type="EMBL" id="NIR74178.1"/>
    </source>
</evidence>
<evidence type="ECO:0000256" key="7">
    <source>
        <dbReference type="SAM" id="Coils"/>
    </source>
</evidence>
<dbReference type="InterPro" id="IPR037004">
    <property type="entry name" value="Exonuc_VII_ssu_sf"/>
</dbReference>
<evidence type="ECO:0000256" key="1">
    <source>
        <dbReference type="ARBA" id="ARBA00009998"/>
    </source>
</evidence>
<protein>
    <recommendedName>
        <fullName evidence="6">Exodeoxyribonuclease 7 small subunit</fullName>
        <ecNumber evidence="6">3.1.11.6</ecNumber>
    </recommendedName>
    <alternativeName>
        <fullName evidence="6">Exodeoxyribonuclease VII small subunit</fullName>
        <shortName evidence="6">Exonuclease VII small subunit</shortName>
    </alternativeName>
</protein>
<evidence type="ECO:0000256" key="2">
    <source>
        <dbReference type="ARBA" id="ARBA00022490"/>
    </source>
</evidence>
<dbReference type="Proteomes" id="UP000702544">
    <property type="component" value="Unassembled WGS sequence"/>
</dbReference>
<dbReference type="EMBL" id="JAACAK010000028">
    <property type="protein sequence ID" value="NIR74178.1"/>
    <property type="molecule type" value="Genomic_DNA"/>
</dbReference>
<dbReference type="GO" id="GO:0006308">
    <property type="term" value="P:DNA catabolic process"/>
    <property type="evidence" value="ECO:0007669"/>
    <property type="project" value="UniProtKB-UniRule"/>
</dbReference>
<reference evidence="8 9" key="1">
    <citation type="submission" date="2020-01" db="EMBL/GenBank/DDBJ databases">
        <title>Genomes assembled from Gulf of Kutch pelagic sediment metagenomes.</title>
        <authorList>
            <person name="Chandrashekar M."/>
            <person name="Mahajan M.S."/>
            <person name="Dave K.J."/>
            <person name="Vatsa P."/>
            <person name="Nathani N.M."/>
        </authorList>
    </citation>
    <scope>NUCLEOTIDE SEQUENCE [LARGE SCALE GENOMIC DNA]</scope>
    <source>
        <strain evidence="8">KS3-K002</strain>
    </source>
</reference>
<evidence type="ECO:0000256" key="6">
    <source>
        <dbReference type="HAMAP-Rule" id="MF_00337"/>
    </source>
</evidence>
<evidence type="ECO:0000313" key="9">
    <source>
        <dbReference type="Proteomes" id="UP000702544"/>
    </source>
</evidence>
<name>A0AAE5CB69_9BACT</name>
<dbReference type="InterPro" id="IPR003761">
    <property type="entry name" value="Exonuc_VII_S"/>
</dbReference>
<dbReference type="GO" id="GO:0005829">
    <property type="term" value="C:cytosol"/>
    <property type="evidence" value="ECO:0007669"/>
    <property type="project" value="TreeGrafter"/>
</dbReference>
<comment type="similarity">
    <text evidence="1 6">Belongs to the XseB family.</text>
</comment>
<dbReference type="PANTHER" id="PTHR34137:SF1">
    <property type="entry name" value="EXODEOXYRIBONUCLEASE 7 SMALL SUBUNIT"/>
    <property type="match status" value="1"/>
</dbReference>
<keyword evidence="3 6" id="KW-0540">Nuclease</keyword>
<dbReference type="SUPFAM" id="SSF116842">
    <property type="entry name" value="XseB-like"/>
    <property type="match status" value="1"/>
</dbReference>
<comment type="subcellular location">
    <subcellularLocation>
        <location evidence="6">Cytoplasm</location>
    </subcellularLocation>
</comment>
<dbReference type="NCBIfam" id="TIGR01280">
    <property type="entry name" value="xseB"/>
    <property type="match status" value="1"/>
</dbReference>
<accession>A0AAE5CB69</accession>
<keyword evidence="5 6" id="KW-0269">Exonuclease</keyword>
<keyword evidence="2 6" id="KW-0963">Cytoplasm</keyword>
<dbReference type="PANTHER" id="PTHR34137">
    <property type="entry name" value="EXODEOXYRIBONUCLEASE 7 SMALL SUBUNIT"/>
    <property type="match status" value="1"/>
</dbReference>
<dbReference type="GO" id="GO:0009318">
    <property type="term" value="C:exodeoxyribonuclease VII complex"/>
    <property type="evidence" value="ECO:0007669"/>
    <property type="project" value="UniProtKB-UniRule"/>
</dbReference>
<evidence type="ECO:0000256" key="3">
    <source>
        <dbReference type="ARBA" id="ARBA00022722"/>
    </source>
</evidence>
<keyword evidence="4 6" id="KW-0378">Hydrolase</keyword>
<comment type="caution">
    <text evidence="8">The sequence shown here is derived from an EMBL/GenBank/DDBJ whole genome shotgun (WGS) entry which is preliminary data.</text>
</comment>
<comment type="subunit">
    <text evidence="6">Heterooligomer composed of large and small subunits.</text>
</comment>
<dbReference type="AlphaFoldDB" id="A0AAE5CB69"/>
<organism evidence="8 9">
    <name type="scientific">Candidatus Kutchimonas denitrificans</name>
    <dbReference type="NCBI Taxonomy" id="3056748"/>
    <lineage>
        <taxon>Bacteria</taxon>
        <taxon>Pseudomonadati</taxon>
        <taxon>Gemmatimonadota</taxon>
        <taxon>Gemmatimonadia</taxon>
        <taxon>Candidatus Palauibacterales</taxon>
        <taxon>Candidatus Palauibacteraceae</taxon>
        <taxon>Candidatus Kutchimonas</taxon>
    </lineage>
</organism>
<feature type="coiled-coil region" evidence="7">
    <location>
        <begin position="14"/>
        <end position="72"/>
    </location>
</feature>
<dbReference type="HAMAP" id="MF_00337">
    <property type="entry name" value="Exonuc_7_S"/>
    <property type="match status" value="1"/>
</dbReference>
<sequence length="89" mass="10164">MHLKPGGESNVTEKKGLGKAIDRLEQIVTRLEREELELDDALALFDEGMELIRGAERELVESEGRLKQVLMDRKGRERMADIEVEADEE</sequence>
<keyword evidence="7" id="KW-0175">Coiled coil</keyword>
<dbReference type="EC" id="3.1.11.6" evidence="6"/>
<proteinExistence type="inferred from homology"/>
<dbReference type="GO" id="GO:0008855">
    <property type="term" value="F:exodeoxyribonuclease VII activity"/>
    <property type="evidence" value="ECO:0007669"/>
    <property type="project" value="UniProtKB-UniRule"/>
</dbReference>